<comment type="caution">
    <text evidence="4">The sequence shown here is derived from an EMBL/GenBank/DDBJ whole genome shotgun (WGS) entry which is preliminary data.</text>
</comment>
<name>A0A2R5G527_9STRA</name>
<dbReference type="PANTHER" id="PTHR12461">
    <property type="entry name" value="HYPOXIA-INDUCIBLE FACTOR 1 ALPHA INHIBITOR-RELATED"/>
    <property type="match status" value="1"/>
</dbReference>
<dbReference type="AlphaFoldDB" id="A0A2R5G527"/>
<evidence type="ECO:0000313" key="4">
    <source>
        <dbReference type="EMBL" id="GBG24888.1"/>
    </source>
</evidence>
<protein>
    <submittedName>
        <fullName evidence="4">HSPB1-associated protein 1-like</fullName>
    </submittedName>
</protein>
<dbReference type="EMBL" id="BEYU01000009">
    <property type="protein sequence ID" value="GBG24888.1"/>
    <property type="molecule type" value="Genomic_DNA"/>
</dbReference>
<evidence type="ECO:0000313" key="5">
    <source>
        <dbReference type="Proteomes" id="UP000241890"/>
    </source>
</evidence>
<reference evidence="4 5" key="1">
    <citation type="submission" date="2017-12" db="EMBL/GenBank/DDBJ databases">
        <title>Sequencing, de novo assembly and annotation of complete genome of a new Thraustochytrid species, strain FCC1311.</title>
        <authorList>
            <person name="Sedici K."/>
            <person name="Godart F."/>
            <person name="Aiese Cigliano R."/>
            <person name="Sanseverino W."/>
            <person name="Barakat M."/>
            <person name="Ortet P."/>
            <person name="Marechal E."/>
            <person name="Cagnac O."/>
            <person name="Amato A."/>
        </authorList>
    </citation>
    <scope>NUCLEOTIDE SEQUENCE [LARGE SCALE GENOMIC DNA]</scope>
</reference>
<dbReference type="PANTHER" id="PTHR12461:SF105">
    <property type="entry name" value="HYPOXIA-INDUCIBLE FACTOR 1-ALPHA INHIBITOR"/>
    <property type="match status" value="1"/>
</dbReference>
<dbReference type="OrthoDB" id="415358at2759"/>
<sequence length="466" mass="52492">MLKDPMLTQNGAVDDKYHKPTSAGSAVRRMVSSAEVWARNNRRTLVRVVGLVSFVLIVATLAKERNHGAIPAMPSALEQDLVNLGVRGASEPVVAASAEAVSSTRVQTATQETEAEEEEAAASEEEEGDFADEQVADETAVIATESESVATPVPDTKPFAEYTLEELYENWKELQECPDITVSKMTKKAYQWWGLKAYARMYSEHPIKRCVPKLRRHIKLNQDDFEEYYRRWGRPVLFYFDNIRHLGFDMKSYTLDELAELFPYDPAKAKEMTYEANRKYSKAEEIDLGPAIHNFKMDGDLVRQKGGKRNFPRNMKVKPESMSKLGVQIPPLIDMKGATTSQIYQTPSLWMGTSTSGTQFHHDCCDNFVMMIHGTKRFTLAPATDWGPLSPRCVGKAKSLCYANIAEPTADQYSHFNKMVVDVEPGQILYMPAGLFHHIQNLGPTLMTNIWTRGRETIGIMSCNKK</sequence>
<dbReference type="Pfam" id="PF13621">
    <property type="entry name" value="Cupin_8"/>
    <property type="match status" value="1"/>
</dbReference>
<dbReference type="SMART" id="SM00558">
    <property type="entry name" value="JmjC"/>
    <property type="match status" value="1"/>
</dbReference>
<dbReference type="Proteomes" id="UP000241890">
    <property type="component" value="Unassembled WGS sequence"/>
</dbReference>
<feature type="region of interest" description="Disordered" evidence="1">
    <location>
        <begin position="103"/>
        <end position="131"/>
    </location>
</feature>
<feature type="compositionally biased region" description="Low complexity" evidence="1">
    <location>
        <begin position="103"/>
        <end position="112"/>
    </location>
</feature>
<evidence type="ECO:0000256" key="2">
    <source>
        <dbReference type="SAM" id="Phobius"/>
    </source>
</evidence>
<dbReference type="SUPFAM" id="SSF51197">
    <property type="entry name" value="Clavaminate synthase-like"/>
    <property type="match status" value="1"/>
</dbReference>
<keyword evidence="5" id="KW-1185">Reference proteome</keyword>
<organism evidence="4 5">
    <name type="scientific">Hondaea fermentalgiana</name>
    <dbReference type="NCBI Taxonomy" id="2315210"/>
    <lineage>
        <taxon>Eukaryota</taxon>
        <taxon>Sar</taxon>
        <taxon>Stramenopiles</taxon>
        <taxon>Bigyra</taxon>
        <taxon>Labyrinthulomycetes</taxon>
        <taxon>Thraustochytrida</taxon>
        <taxon>Thraustochytriidae</taxon>
        <taxon>Hondaea</taxon>
    </lineage>
</organism>
<evidence type="ECO:0000259" key="3">
    <source>
        <dbReference type="PROSITE" id="PS51184"/>
    </source>
</evidence>
<accession>A0A2R5G527</accession>
<feature type="transmembrane region" description="Helical" evidence="2">
    <location>
        <begin position="44"/>
        <end position="62"/>
    </location>
</feature>
<dbReference type="InterPro" id="IPR003347">
    <property type="entry name" value="JmjC_dom"/>
</dbReference>
<keyword evidence="2" id="KW-0812">Transmembrane</keyword>
<dbReference type="InterPro" id="IPR041667">
    <property type="entry name" value="Cupin_8"/>
</dbReference>
<feature type="domain" description="JmjC" evidence="3">
    <location>
        <begin position="300"/>
        <end position="466"/>
    </location>
</feature>
<proteinExistence type="predicted"/>
<evidence type="ECO:0000256" key="1">
    <source>
        <dbReference type="SAM" id="MobiDB-lite"/>
    </source>
</evidence>
<gene>
    <name evidence="4" type="ORF">FCC1311_011062</name>
</gene>
<feature type="region of interest" description="Disordered" evidence="1">
    <location>
        <begin position="1"/>
        <end position="20"/>
    </location>
</feature>
<feature type="compositionally biased region" description="Acidic residues" evidence="1">
    <location>
        <begin position="113"/>
        <end position="131"/>
    </location>
</feature>
<dbReference type="PROSITE" id="PS51184">
    <property type="entry name" value="JMJC"/>
    <property type="match status" value="1"/>
</dbReference>
<keyword evidence="2" id="KW-0472">Membrane</keyword>
<keyword evidence="2" id="KW-1133">Transmembrane helix</keyword>
<dbReference type="Gene3D" id="2.60.120.650">
    <property type="entry name" value="Cupin"/>
    <property type="match status" value="1"/>
</dbReference>
<dbReference type="InParanoid" id="A0A2R5G527"/>